<dbReference type="InterPro" id="IPR021661">
    <property type="entry name" value="Rap1_C"/>
</dbReference>
<evidence type="ECO:0000256" key="7">
    <source>
        <dbReference type="ARBA" id="ARBA00023163"/>
    </source>
</evidence>
<dbReference type="STRING" id="331657.A0A4U0X5F7"/>
<dbReference type="Pfam" id="PF11626">
    <property type="entry name" value="Rap1_C"/>
    <property type="match status" value="1"/>
</dbReference>
<dbReference type="Pfam" id="PF08914">
    <property type="entry name" value="Myb_Rap1"/>
    <property type="match status" value="1"/>
</dbReference>
<dbReference type="Gene3D" id="1.10.10.2170">
    <property type="match status" value="1"/>
</dbReference>
<feature type="compositionally biased region" description="Basic and acidic residues" evidence="10">
    <location>
        <begin position="328"/>
        <end position="338"/>
    </location>
</feature>
<keyword evidence="8 9" id="KW-0539">Nucleus</keyword>
<keyword evidence="4" id="KW-0805">Transcription regulation</keyword>
<feature type="compositionally biased region" description="Acidic residues" evidence="10">
    <location>
        <begin position="534"/>
        <end position="544"/>
    </location>
</feature>
<dbReference type="GO" id="GO:0031848">
    <property type="term" value="P:protection from non-homologous end joining at telomere"/>
    <property type="evidence" value="ECO:0007669"/>
    <property type="project" value="TreeGrafter"/>
</dbReference>
<keyword evidence="2 9" id="KW-0158">Chromosome</keyword>
<reference evidence="12 13" key="1">
    <citation type="submission" date="2017-03" db="EMBL/GenBank/DDBJ databases">
        <title>Genomes of endolithic fungi from Antarctica.</title>
        <authorList>
            <person name="Coleine C."/>
            <person name="Masonjones S."/>
            <person name="Stajich J.E."/>
        </authorList>
    </citation>
    <scope>NUCLEOTIDE SEQUENCE [LARGE SCALE GENOMIC DNA]</scope>
    <source>
        <strain evidence="12 13">CCFEE 5187</strain>
    </source>
</reference>
<comment type="caution">
    <text evidence="12">The sequence shown here is derived from an EMBL/GenBank/DDBJ whole genome shotgun (WGS) entry which is preliminary data.</text>
</comment>
<dbReference type="AlphaFoldDB" id="A0A4U0X5F7"/>
<comment type="subcellular location">
    <subcellularLocation>
        <location evidence="9">Nucleus</location>
    </subcellularLocation>
    <subcellularLocation>
        <location evidence="9">Chromosome</location>
        <location evidence="9">Telomere</location>
    </subcellularLocation>
</comment>
<dbReference type="Gene3D" id="3.40.50.10190">
    <property type="entry name" value="BRCT domain"/>
    <property type="match status" value="1"/>
</dbReference>
<feature type="compositionally biased region" description="Basic and acidic residues" evidence="10">
    <location>
        <begin position="205"/>
        <end position="216"/>
    </location>
</feature>
<dbReference type="GO" id="GO:0070187">
    <property type="term" value="C:shelterin complex"/>
    <property type="evidence" value="ECO:0007669"/>
    <property type="project" value="TreeGrafter"/>
</dbReference>
<dbReference type="OrthoDB" id="435460at2759"/>
<dbReference type="CDD" id="cd11655">
    <property type="entry name" value="rap1_myb-like"/>
    <property type="match status" value="1"/>
</dbReference>
<dbReference type="InterPro" id="IPR039595">
    <property type="entry name" value="TE2IP/Rap1"/>
</dbReference>
<dbReference type="InterPro" id="IPR036420">
    <property type="entry name" value="BRCT_dom_sf"/>
</dbReference>
<protein>
    <recommendedName>
        <fullName evidence="9">DNA-binding protein RAP1</fullName>
    </recommendedName>
</protein>
<comment type="similarity">
    <text evidence="1 9">Belongs to the RAP1 family.</text>
</comment>
<feature type="region of interest" description="Disordered" evidence="10">
    <location>
        <begin position="354"/>
        <end position="404"/>
    </location>
</feature>
<keyword evidence="7" id="KW-0804">Transcription</keyword>
<evidence type="ECO:0000256" key="1">
    <source>
        <dbReference type="ARBA" id="ARBA00010467"/>
    </source>
</evidence>
<organism evidence="12 13">
    <name type="scientific">Cryomyces minteri</name>
    <dbReference type="NCBI Taxonomy" id="331657"/>
    <lineage>
        <taxon>Eukaryota</taxon>
        <taxon>Fungi</taxon>
        <taxon>Dikarya</taxon>
        <taxon>Ascomycota</taxon>
        <taxon>Pezizomycotina</taxon>
        <taxon>Dothideomycetes</taxon>
        <taxon>Dothideomycetes incertae sedis</taxon>
        <taxon>Cryomyces</taxon>
    </lineage>
</organism>
<feature type="region of interest" description="Disordered" evidence="10">
    <location>
        <begin position="525"/>
        <end position="544"/>
    </location>
</feature>
<dbReference type="PANTHER" id="PTHR16466">
    <property type="entry name" value="TELOMERE REPEAT-BINDING FACTOR 2-INTERACTING PROTEIN 1"/>
    <property type="match status" value="1"/>
</dbReference>
<evidence type="ECO:0000256" key="8">
    <source>
        <dbReference type="ARBA" id="ARBA00023242"/>
    </source>
</evidence>
<dbReference type="InterPro" id="IPR001357">
    <property type="entry name" value="BRCT_dom"/>
</dbReference>
<evidence type="ECO:0000259" key="11">
    <source>
        <dbReference type="PROSITE" id="PS51253"/>
    </source>
</evidence>
<dbReference type="InterPro" id="IPR009057">
    <property type="entry name" value="Homeodomain-like_sf"/>
</dbReference>
<feature type="region of interest" description="Disordered" evidence="10">
    <location>
        <begin position="90"/>
        <end position="124"/>
    </location>
</feature>
<evidence type="ECO:0000256" key="3">
    <source>
        <dbReference type="ARBA" id="ARBA00022895"/>
    </source>
</evidence>
<dbReference type="PANTHER" id="PTHR16466:SF6">
    <property type="entry name" value="TELOMERIC REPEAT-BINDING FACTOR 2-INTERACTING PROTEIN 1"/>
    <property type="match status" value="1"/>
</dbReference>
<sequence length="828" mass="91833">MSEAQVVYSRIDNDDTTVRGRLFAGLKFFILQRVPARAQFVSQVGSNGGQIVKMESQADYVIADHVRADAPPGSISWRFIEHSLRNGALEDPKAHPAGRPVGRIAPAGGVVRPPGAGKTGRVPFSPEDDRVLYEWVEEHRKRGGAVLGNKIYQQLEAINPRHTSQSWRDRYVKHLSIRAPAGRASHGPPSAPSAAHQRTAATSDTPERTVEEKAARDNATASPAFTHRDFVELLKCVPDLQVTASFDRHQEAFDALAKEFPEHTADAWRKFYEDKVLPVYLENRRMAEEEAEEEEAASRIDYADRNSTEGAPPSASKSPSARGSVRASIEKTPQEADVDVILHSETHVEVMVPIRSSHSNRTPLRGSDGRFTLDAMIDSPKRKRGRTLSAESGEPESHGLDDEPIHKKLRLQNQSSDVYVSAQEDVRESVEETPSSIIKGSIKETIILSSDDEDDEDEDEDEIVNNAQPAGKAIIGILTKENLVFSQVESGATDAKRAIDLDEDEQDGDQEEFATYLEGLTKSAVAEARQHHEEEEEGETEDDLSELAIKSEERGSAGEVLAGDPDSLFVEDDQPESNILPEPTHRRLIETQYIDPNLDGYAETQYIDPDMDAYAVTQNIDPNMEAYANFDDEVNLQEPEDGLPESTSSLQPLPQRSPVRSTQRNGRRQHTQAILDIETQDPDFSVAEPGGGFSPSPQPRSADEPAAAAAEDEEALFNEYCAALLAAGHAEDDVSHAIRATSWNPDLVPLVLQHVEANKRKNKRRRNRRSSLVELEQDLPQDMPGVWTERDDADLEGTDARAVKRVTQKHGVEAVQRRWLFLETWRAV</sequence>
<feature type="region of interest" description="Disordered" evidence="10">
    <location>
        <begin position="290"/>
        <end position="338"/>
    </location>
</feature>
<feature type="domain" description="HTH CENPB-type" evidence="11">
    <location>
        <begin position="116"/>
        <end position="181"/>
    </location>
</feature>
<feature type="compositionally biased region" description="Low complexity" evidence="10">
    <location>
        <begin position="105"/>
        <end position="116"/>
    </location>
</feature>
<evidence type="ECO:0000256" key="9">
    <source>
        <dbReference type="RuleBase" id="RU367107"/>
    </source>
</evidence>
<dbReference type="PROSITE" id="PS51253">
    <property type="entry name" value="HTH_CENPB"/>
    <property type="match status" value="1"/>
</dbReference>
<comment type="function">
    <text evidence="9">Involved in the regulation of telomere length, clustering and has a specific role in telomere position effect (TPE).</text>
</comment>
<feature type="compositionally biased region" description="Basic and acidic residues" evidence="10">
    <location>
        <begin position="395"/>
        <end position="404"/>
    </location>
</feature>
<proteinExistence type="inferred from homology"/>
<dbReference type="Gene3D" id="1.10.10.60">
    <property type="entry name" value="Homeodomain-like"/>
    <property type="match status" value="1"/>
</dbReference>
<evidence type="ECO:0000256" key="6">
    <source>
        <dbReference type="ARBA" id="ARBA00023159"/>
    </source>
</evidence>
<evidence type="ECO:0000256" key="2">
    <source>
        <dbReference type="ARBA" id="ARBA00022454"/>
    </source>
</evidence>
<feature type="compositionally biased region" description="Low complexity" evidence="10">
    <location>
        <begin position="180"/>
        <end position="196"/>
    </location>
</feature>
<dbReference type="InterPro" id="IPR015010">
    <property type="entry name" value="TERF2IP_Myb"/>
</dbReference>
<evidence type="ECO:0000256" key="10">
    <source>
        <dbReference type="SAM" id="MobiDB-lite"/>
    </source>
</evidence>
<dbReference type="GO" id="GO:0042162">
    <property type="term" value="F:telomeric DNA binding"/>
    <property type="evidence" value="ECO:0007669"/>
    <property type="project" value="TreeGrafter"/>
</dbReference>
<dbReference type="InterPro" id="IPR006600">
    <property type="entry name" value="HTH_CenpB_DNA-bd_dom"/>
</dbReference>
<dbReference type="GO" id="GO:0010833">
    <property type="term" value="P:telomere maintenance via telomere lengthening"/>
    <property type="evidence" value="ECO:0007669"/>
    <property type="project" value="UniProtKB-UniRule"/>
</dbReference>
<feature type="region of interest" description="Disordered" evidence="10">
    <location>
        <begin position="636"/>
        <end position="711"/>
    </location>
</feature>
<evidence type="ECO:0000256" key="5">
    <source>
        <dbReference type="ARBA" id="ARBA00023125"/>
    </source>
</evidence>
<dbReference type="Pfam" id="PF16589">
    <property type="entry name" value="BRCT_2"/>
    <property type="match status" value="1"/>
</dbReference>
<keyword evidence="5" id="KW-0238">DNA-binding</keyword>
<evidence type="ECO:0000313" key="12">
    <source>
        <dbReference type="EMBL" id="TKA71670.1"/>
    </source>
</evidence>
<keyword evidence="3 9" id="KW-0779">Telomere</keyword>
<dbReference type="EMBL" id="NAJN01000550">
    <property type="protein sequence ID" value="TKA71670.1"/>
    <property type="molecule type" value="Genomic_DNA"/>
</dbReference>
<dbReference type="Proteomes" id="UP000308768">
    <property type="component" value="Unassembled WGS sequence"/>
</dbReference>
<evidence type="ECO:0000313" key="13">
    <source>
        <dbReference type="Proteomes" id="UP000308768"/>
    </source>
</evidence>
<evidence type="ECO:0000256" key="4">
    <source>
        <dbReference type="ARBA" id="ARBA00023015"/>
    </source>
</evidence>
<comment type="subunit">
    <text evidence="9">Homodimer.</text>
</comment>
<dbReference type="SUPFAM" id="SSF46689">
    <property type="entry name" value="Homeodomain-like"/>
    <property type="match status" value="1"/>
</dbReference>
<feature type="compositionally biased region" description="Low complexity" evidence="10">
    <location>
        <begin position="311"/>
        <end position="321"/>
    </location>
</feature>
<keyword evidence="13" id="KW-1185">Reference proteome</keyword>
<feature type="compositionally biased region" description="Polar residues" evidence="10">
    <location>
        <begin position="645"/>
        <end position="664"/>
    </location>
</feature>
<feature type="compositionally biased region" description="Basic and acidic residues" evidence="10">
    <location>
        <begin position="296"/>
        <end position="307"/>
    </location>
</feature>
<feature type="region of interest" description="Disordered" evidence="10">
    <location>
        <begin position="180"/>
        <end position="221"/>
    </location>
</feature>
<accession>A0A4U0X5F7</accession>
<name>A0A4U0X5F7_9PEZI</name>
<keyword evidence="6" id="KW-0010">Activator</keyword>
<dbReference type="InterPro" id="IPR038104">
    <property type="entry name" value="Rap1_C_sf"/>
</dbReference>
<gene>
    <name evidence="12" type="ORF">B0A49_05279</name>
</gene>